<evidence type="ECO:0000313" key="2">
    <source>
        <dbReference type="Proteomes" id="UP000076738"/>
    </source>
</evidence>
<reference evidence="1 2" key="1">
    <citation type="journal article" date="2016" name="Mol. Biol. Evol.">
        <title>Comparative Genomics of Early-Diverging Mushroom-Forming Fungi Provides Insights into the Origins of Lignocellulose Decay Capabilities.</title>
        <authorList>
            <person name="Nagy L.G."/>
            <person name="Riley R."/>
            <person name="Tritt A."/>
            <person name="Adam C."/>
            <person name="Daum C."/>
            <person name="Floudas D."/>
            <person name="Sun H."/>
            <person name="Yadav J.S."/>
            <person name="Pangilinan J."/>
            <person name="Larsson K.H."/>
            <person name="Matsuura K."/>
            <person name="Barry K."/>
            <person name="Labutti K."/>
            <person name="Kuo R."/>
            <person name="Ohm R.A."/>
            <person name="Bhattacharya S.S."/>
            <person name="Shirouzu T."/>
            <person name="Yoshinaga Y."/>
            <person name="Martin F.M."/>
            <person name="Grigoriev I.V."/>
            <person name="Hibbett D.S."/>
        </authorList>
    </citation>
    <scope>NUCLEOTIDE SEQUENCE [LARGE SCALE GENOMIC DNA]</scope>
    <source>
        <strain evidence="1 2">TUFC12733</strain>
    </source>
</reference>
<proteinExistence type="predicted"/>
<evidence type="ECO:0008006" key="3">
    <source>
        <dbReference type="Google" id="ProtNLM"/>
    </source>
</evidence>
<dbReference type="EMBL" id="KV417284">
    <property type="protein sequence ID" value="KZO96395.1"/>
    <property type="molecule type" value="Genomic_DNA"/>
</dbReference>
<organism evidence="1 2">
    <name type="scientific">Calocera viscosa (strain TUFC12733)</name>
    <dbReference type="NCBI Taxonomy" id="1330018"/>
    <lineage>
        <taxon>Eukaryota</taxon>
        <taxon>Fungi</taxon>
        <taxon>Dikarya</taxon>
        <taxon>Basidiomycota</taxon>
        <taxon>Agaricomycotina</taxon>
        <taxon>Dacrymycetes</taxon>
        <taxon>Dacrymycetales</taxon>
        <taxon>Dacrymycetaceae</taxon>
        <taxon>Calocera</taxon>
    </lineage>
</organism>
<accession>A0A167M6S3</accession>
<name>A0A167M6S3_CALVF</name>
<dbReference type="AlphaFoldDB" id="A0A167M6S3"/>
<gene>
    <name evidence="1" type="ORF">CALVIDRAFT_115202</name>
</gene>
<dbReference type="Proteomes" id="UP000076738">
    <property type="component" value="Unassembled WGS sequence"/>
</dbReference>
<protein>
    <recommendedName>
        <fullName evidence="3">F-box domain-containing protein</fullName>
    </recommendedName>
</protein>
<sequence length="144" mass="16353">MSQPASGCPMDTSRFSGFFKSLEPHAQHITHFAYNCWLPFDVWDFAPKVLPRLQHLAFPFNVFTLKRQLTQPLADLTALTIYRPVISKDSILPVLDNVAANLEIEMLPALRTVTLTGFTEEPHQIGTQQARLKAWNVSLQVIDY</sequence>
<evidence type="ECO:0000313" key="1">
    <source>
        <dbReference type="EMBL" id="KZO96395.1"/>
    </source>
</evidence>
<keyword evidence="2" id="KW-1185">Reference proteome</keyword>